<feature type="binding site" evidence="7">
    <location>
        <position position="136"/>
    </location>
    <ligand>
        <name>Zn(2+)</name>
        <dbReference type="ChEBI" id="CHEBI:29105"/>
    </ligand>
</feature>
<dbReference type="GO" id="GO:0000976">
    <property type="term" value="F:transcription cis-regulatory region binding"/>
    <property type="evidence" value="ECO:0007669"/>
    <property type="project" value="TreeGrafter"/>
</dbReference>
<keyword evidence="5" id="KW-0238">DNA-binding</keyword>
<dbReference type="PANTHER" id="PTHR33202:SF7">
    <property type="entry name" value="FERRIC UPTAKE REGULATION PROTEIN"/>
    <property type="match status" value="1"/>
</dbReference>
<dbReference type="PANTHER" id="PTHR33202">
    <property type="entry name" value="ZINC UPTAKE REGULATION PROTEIN"/>
    <property type="match status" value="1"/>
</dbReference>
<comment type="cofactor">
    <cofactor evidence="8">
        <name>Mn(2+)</name>
        <dbReference type="ChEBI" id="CHEBI:29035"/>
    </cofactor>
    <cofactor evidence="8">
        <name>Fe(2+)</name>
        <dbReference type="ChEBI" id="CHEBI:29033"/>
    </cofactor>
    <text evidence="8">Binds 1 Mn(2+) or Fe(2+) ion per subunit.</text>
</comment>
<dbReference type="InterPro" id="IPR036390">
    <property type="entry name" value="WH_DNA-bd_sf"/>
</dbReference>
<dbReference type="CDD" id="cd07153">
    <property type="entry name" value="Fur_like"/>
    <property type="match status" value="1"/>
</dbReference>
<keyword evidence="7" id="KW-0479">Metal-binding</keyword>
<comment type="cofactor">
    <cofactor evidence="7">
        <name>Zn(2+)</name>
        <dbReference type="ChEBI" id="CHEBI:29105"/>
    </cofactor>
    <text evidence="7">Binds 1 zinc ion per subunit.</text>
</comment>
<keyword evidence="6" id="KW-0804">Transcription</keyword>
<dbReference type="KEGG" id="pbf:CFX0092_A2554"/>
<evidence type="ECO:0000256" key="2">
    <source>
        <dbReference type="ARBA" id="ARBA00022491"/>
    </source>
</evidence>
<dbReference type="AlphaFoldDB" id="A0A160T3V2"/>
<evidence type="ECO:0000256" key="6">
    <source>
        <dbReference type="ARBA" id="ARBA00023163"/>
    </source>
</evidence>
<reference evidence="9" key="1">
    <citation type="submission" date="2016-01" db="EMBL/GenBank/DDBJ databases">
        <authorList>
            <person name="Mcilroy J.S."/>
            <person name="Karst M S."/>
            <person name="Albertsen M."/>
        </authorList>
    </citation>
    <scope>NUCLEOTIDE SEQUENCE</scope>
    <source>
        <strain evidence="9">Cfx-K</strain>
    </source>
</reference>
<dbReference type="Pfam" id="PF01475">
    <property type="entry name" value="FUR"/>
    <property type="match status" value="1"/>
</dbReference>
<organism evidence="9 10">
    <name type="scientific">Candidatus Promineifilum breve</name>
    <dbReference type="NCBI Taxonomy" id="1806508"/>
    <lineage>
        <taxon>Bacteria</taxon>
        <taxon>Bacillati</taxon>
        <taxon>Chloroflexota</taxon>
        <taxon>Ardenticatenia</taxon>
        <taxon>Candidatus Promineifilales</taxon>
        <taxon>Candidatus Promineifilaceae</taxon>
        <taxon>Candidatus Promineifilum</taxon>
    </lineage>
</organism>
<evidence type="ECO:0000256" key="7">
    <source>
        <dbReference type="PIRSR" id="PIRSR602481-1"/>
    </source>
</evidence>
<gene>
    <name evidence="9" type="ORF">CFX0092_A2554</name>
</gene>
<keyword evidence="8" id="KW-0408">Iron</keyword>
<keyword evidence="10" id="KW-1185">Reference proteome</keyword>
<feature type="binding site" evidence="8">
    <location>
        <position position="125"/>
    </location>
    <ligand>
        <name>Fe cation</name>
        <dbReference type="ChEBI" id="CHEBI:24875"/>
    </ligand>
</feature>
<name>A0A160T3V2_9CHLR</name>
<accession>A0A160T3V2</accession>
<dbReference type="InterPro" id="IPR043135">
    <property type="entry name" value="Fur_C"/>
</dbReference>
<dbReference type="SUPFAM" id="SSF46785">
    <property type="entry name" value="Winged helix' DNA-binding domain"/>
    <property type="match status" value="1"/>
</dbReference>
<dbReference type="Gene3D" id="3.30.1490.190">
    <property type="match status" value="1"/>
</dbReference>
<evidence type="ECO:0000256" key="1">
    <source>
        <dbReference type="ARBA" id="ARBA00007957"/>
    </source>
</evidence>
<proteinExistence type="inferred from homology"/>
<dbReference type="GO" id="GO:0045892">
    <property type="term" value="P:negative regulation of DNA-templated transcription"/>
    <property type="evidence" value="ECO:0007669"/>
    <property type="project" value="TreeGrafter"/>
</dbReference>
<keyword evidence="2" id="KW-0678">Repressor</keyword>
<dbReference type="Proteomes" id="UP000215027">
    <property type="component" value="Chromosome I"/>
</dbReference>
<feature type="binding site" evidence="7">
    <location>
        <position position="133"/>
    </location>
    <ligand>
        <name>Zn(2+)</name>
        <dbReference type="ChEBI" id="CHEBI:29105"/>
    </ligand>
</feature>
<dbReference type="Gene3D" id="1.10.10.10">
    <property type="entry name" value="Winged helix-like DNA-binding domain superfamily/Winged helix DNA-binding domain"/>
    <property type="match status" value="1"/>
</dbReference>
<evidence type="ECO:0000256" key="3">
    <source>
        <dbReference type="ARBA" id="ARBA00022833"/>
    </source>
</evidence>
<comment type="similarity">
    <text evidence="1">Belongs to the Fur family.</text>
</comment>
<dbReference type="OrthoDB" id="8659436at2"/>
<sequence length="137" mass="14897">MSHSLHQSLAARGYRLTAARRAILDTLLDSGGHLTADELTDLVRGRSAGIGRMTVYRTLELLCGLGLLRPVYQGTGAAHYVLMHDGHHHHLVCSGCGRVIEFDECALGDLPARIAGRYGFRVEGHLLELYGVCVECS</sequence>
<evidence type="ECO:0000313" key="9">
    <source>
        <dbReference type="EMBL" id="CUS04432.2"/>
    </source>
</evidence>
<feature type="binding site" evidence="7">
    <location>
        <position position="93"/>
    </location>
    <ligand>
        <name>Zn(2+)</name>
        <dbReference type="ChEBI" id="CHEBI:29105"/>
    </ligand>
</feature>
<evidence type="ECO:0000256" key="4">
    <source>
        <dbReference type="ARBA" id="ARBA00023015"/>
    </source>
</evidence>
<dbReference type="GO" id="GO:1900376">
    <property type="term" value="P:regulation of secondary metabolite biosynthetic process"/>
    <property type="evidence" value="ECO:0007669"/>
    <property type="project" value="TreeGrafter"/>
</dbReference>
<keyword evidence="4" id="KW-0805">Transcription regulation</keyword>
<protein>
    <submittedName>
        <fullName evidence="9">Fur family transcriptional regulator</fullName>
    </submittedName>
</protein>
<dbReference type="GO" id="GO:0008270">
    <property type="term" value="F:zinc ion binding"/>
    <property type="evidence" value="ECO:0007669"/>
    <property type="project" value="TreeGrafter"/>
</dbReference>
<evidence type="ECO:0000313" key="10">
    <source>
        <dbReference type="Proteomes" id="UP000215027"/>
    </source>
</evidence>
<dbReference type="EMBL" id="LN890655">
    <property type="protein sequence ID" value="CUS04432.2"/>
    <property type="molecule type" value="Genomic_DNA"/>
</dbReference>
<feature type="binding site" evidence="8">
    <location>
        <position position="87"/>
    </location>
    <ligand>
        <name>Fe cation</name>
        <dbReference type="ChEBI" id="CHEBI:24875"/>
    </ligand>
</feature>
<dbReference type="GO" id="GO:0003700">
    <property type="term" value="F:DNA-binding transcription factor activity"/>
    <property type="evidence" value="ECO:0007669"/>
    <property type="project" value="InterPro"/>
</dbReference>
<evidence type="ECO:0000256" key="8">
    <source>
        <dbReference type="PIRSR" id="PIRSR602481-2"/>
    </source>
</evidence>
<dbReference type="InterPro" id="IPR002481">
    <property type="entry name" value="FUR"/>
</dbReference>
<keyword evidence="3 7" id="KW-0862">Zinc</keyword>
<feature type="binding site" evidence="7">
    <location>
        <position position="96"/>
    </location>
    <ligand>
        <name>Zn(2+)</name>
        <dbReference type="ChEBI" id="CHEBI:29105"/>
    </ligand>
</feature>
<evidence type="ECO:0000256" key="5">
    <source>
        <dbReference type="ARBA" id="ARBA00023125"/>
    </source>
</evidence>
<dbReference type="InterPro" id="IPR036388">
    <property type="entry name" value="WH-like_DNA-bd_sf"/>
</dbReference>
<dbReference type="RefSeq" id="WP_095043764.1">
    <property type="nucleotide sequence ID" value="NZ_LN890655.1"/>
</dbReference>